<reference evidence="2" key="1">
    <citation type="journal article" date="2023" name="Insect Mol. Biol.">
        <title>Genome sequencing provides insights into the evolution of gene families encoding plant cell wall-degrading enzymes in longhorned beetles.</title>
        <authorList>
            <person name="Shin N.R."/>
            <person name="Okamura Y."/>
            <person name="Kirsch R."/>
            <person name="Pauchet Y."/>
        </authorList>
    </citation>
    <scope>NUCLEOTIDE SEQUENCE</scope>
    <source>
        <strain evidence="2">MMC_N1</strain>
    </source>
</reference>
<comment type="caution">
    <text evidence="2">The sequence shown here is derived from an EMBL/GenBank/DDBJ whole genome shotgun (WGS) entry which is preliminary data.</text>
</comment>
<feature type="region of interest" description="Disordered" evidence="1">
    <location>
        <begin position="138"/>
        <end position="163"/>
    </location>
</feature>
<feature type="region of interest" description="Disordered" evidence="1">
    <location>
        <begin position="1"/>
        <end position="55"/>
    </location>
</feature>
<protein>
    <submittedName>
        <fullName evidence="2">Uncharacterized protein</fullName>
    </submittedName>
</protein>
<feature type="compositionally biased region" description="Basic and acidic residues" evidence="1">
    <location>
        <begin position="29"/>
        <end position="55"/>
    </location>
</feature>
<name>A0ABQ9JY53_9CUCU</name>
<dbReference type="Proteomes" id="UP001162164">
    <property type="component" value="Unassembled WGS sequence"/>
</dbReference>
<accession>A0ABQ9JY53</accession>
<organism evidence="2 3">
    <name type="scientific">Molorchus minor</name>
    <dbReference type="NCBI Taxonomy" id="1323400"/>
    <lineage>
        <taxon>Eukaryota</taxon>
        <taxon>Metazoa</taxon>
        <taxon>Ecdysozoa</taxon>
        <taxon>Arthropoda</taxon>
        <taxon>Hexapoda</taxon>
        <taxon>Insecta</taxon>
        <taxon>Pterygota</taxon>
        <taxon>Neoptera</taxon>
        <taxon>Endopterygota</taxon>
        <taxon>Coleoptera</taxon>
        <taxon>Polyphaga</taxon>
        <taxon>Cucujiformia</taxon>
        <taxon>Chrysomeloidea</taxon>
        <taxon>Cerambycidae</taxon>
        <taxon>Lamiinae</taxon>
        <taxon>Monochamini</taxon>
        <taxon>Molorchus</taxon>
    </lineage>
</organism>
<keyword evidence="3" id="KW-1185">Reference proteome</keyword>
<evidence type="ECO:0000256" key="1">
    <source>
        <dbReference type="SAM" id="MobiDB-lite"/>
    </source>
</evidence>
<evidence type="ECO:0000313" key="2">
    <source>
        <dbReference type="EMBL" id="KAJ8982220.1"/>
    </source>
</evidence>
<dbReference type="EMBL" id="JAPWTJ010000139">
    <property type="protein sequence ID" value="KAJ8982220.1"/>
    <property type="molecule type" value="Genomic_DNA"/>
</dbReference>
<evidence type="ECO:0000313" key="3">
    <source>
        <dbReference type="Proteomes" id="UP001162164"/>
    </source>
</evidence>
<feature type="compositionally biased region" description="Low complexity" evidence="1">
    <location>
        <begin position="9"/>
        <end position="22"/>
    </location>
</feature>
<gene>
    <name evidence="2" type="ORF">NQ317_013522</name>
</gene>
<sequence length="163" mass="18810">MMPCKRRNNSTNSSGSSTRSTGMQNCRRKLQDKFEEADRKIEYPTEPKAQEVSRPDRSVLSVLTINDNTRRALRNGAERLTRTFNTVRTSIGTFSQRFKISTKRRQILQEGPMTPNCATPHTFTKQILGRTPTKMYSPFGIESPYRETTTYNKENMPPTKLKR</sequence>
<proteinExistence type="predicted"/>